<feature type="domain" description="HTH bat-type" evidence="3">
    <location>
        <begin position="6"/>
        <end position="57"/>
    </location>
</feature>
<dbReference type="AlphaFoldDB" id="A0A1H7VBN8"/>
<protein>
    <submittedName>
        <fullName evidence="4">HTH DNA binding domain-containing protein</fullName>
    </submittedName>
</protein>
<evidence type="ECO:0000313" key="5">
    <source>
        <dbReference type="Proteomes" id="UP000183894"/>
    </source>
</evidence>
<keyword evidence="1" id="KW-0805">Transcription regulation</keyword>
<name>A0A1H7VBN8_HALLR</name>
<gene>
    <name evidence="4" type="ORF">SAMN04488691_1197</name>
</gene>
<evidence type="ECO:0000256" key="2">
    <source>
        <dbReference type="ARBA" id="ARBA00023163"/>
    </source>
</evidence>
<evidence type="ECO:0000256" key="1">
    <source>
        <dbReference type="ARBA" id="ARBA00023015"/>
    </source>
</evidence>
<dbReference type="Pfam" id="PF04967">
    <property type="entry name" value="HTH_10"/>
    <property type="match status" value="1"/>
</dbReference>
<dbReference type="SUPFAM" id="SSF88659">
    <property type="entry name" value="Sigma3 and sigma4 domains of RNA polymerase sigma factors"/>
    <property type="match status" value="1"/>
</dbReference>
<dbReference type="EMBL" id="FOAD01000019">
    <property type="protein sequence ID" value="SEM06288.1"/>
    <property type="molecule type" value="Genomic_DNA"/>
</dbReference>
<keyword evidence="2" id="KW-0804">Transcription</keyword>
<dbReference type="InterPro" id="IPR007050">
    <property type="entry name" value="HTH_bacterioopsin"/>
</dbReference>
<evidence type="ECO:0000313" key="4">
    <source>
        <dbReference type="EMBL" id="SEM06288.1"/>
    </source>
</evidence>
<sequence length="60" mass="6813">MNVELLSDRQREVFELARERGYYAIPREVSGSDLADELGISKTTLHEHLRKVEAKLLGGD</sequence>
<dbReference type="PANTHER" id="PTHR34236">
    <property type="entry name" value="DIMETHYL SULFOXIDE REDUCTASE TRANSCRIPTIONAL ACTIVATOR"/>
    <property type="match status" value="1"/>
</dbReference>
<dbReference type="InterPro" id="IPR013324">
    <property type="entry name" value="RNA_pol_sigma_r3/r4-like"/>
</dbReference>
<dbReference type="InterPro" id="IPR036388">
    <property type="entry name" value="WH-like_DNA-bd_sf"/>
</dbReference>
<evidence type="ECO:0000259" key="3">
    <source>
        <dbReference type="Pfam" id="PF04967"/>
    </source>
</evidence>
<reference evidence="4 5" key="1">
    <citation type="submission" date="2016-10" db="EMBL/GenBank/DDBJ databases">
        <authorList>
            <person name="de Groot N.N."/>
        </authorList>
    </citation>
    <scope>NUCLEOTIDE SEQUENCE [LARGE SCALE GENOMIC DNA]</scope>
    <source>
        <strain evidence="4 5">CDM_5</strain>
    </source>
</reference>
<organism evidence="4 5">
    <name type="scientific">Haloferax larsenii</name>
    <dbReference type="NCBI Taxonomy" id="302484"/>
    <lineage>
        <taxon>Archaea</taxon>
        <taxon>Methanobacteriati</taxon>
        <taxon>Methanobacteriota</taxon>
        <taxon>Stenosarchaea group</taxon>
        <taxon>Halobacteria</taxon>
        <taxon>Halobacteriales</taxon>
        <taxon>Haloferacaceae</taxon>
        <taxon>Haloferax</taxon>
    </lineage>
</organism>
<accession>A0A1H7VBN8</accession>
<dbReference type="PANTHER" id="PTHR34236:SF1">
    <property type="entry name" value="DIMETHYL SULFOXIDE REDUCTASE TRANSCRIPTIONAL ACTIVATOR"/>
    <property type="match status" value="1"/>
</dbReference>
<proteinExistence type="predicted"/>
<dbReference type="Proteomes" id="UP000183894">
    <property type="component" value="Unassembled WGS sequence"/>
</dbReference>
<dbReference type="Gene3D" id="1.10.10.10">
    <property type="entry name" value="Winged helix-like DNA-binding domain superfamily/Winged helix DNA-binding domain"/>
    <property type="match status" value="1"/>
</dbReference>